<dbReference type="Gene3D" id="1.20.120.1760">
    <property type="match status" value="1"/>
</dbReference>
<evidence type="ECO:0000256" key="16">
    <source>
        <dbReference type="ARBA" id="ARBA00033018"/>
    </source>
</evidence>
<sequence length="184" mass="21231">MYSKEIFTIPNLLSCIRLSLIPVFLLVYINADYTDDYYLAAFIIVLSGITDLLDGFIARHFQQITELGKVLDPIADKLTQAAIAFSLMFRFPYMWLLVILFVVKELFMGISGLLLLRKNKKLDGAKWFGKVSTAIFYVTMGILIAFPNIHYDIYLVLLIITALFLSLSFIMYIREHMRLYQSTD</sequence>
<dbReference type="InterPro" id="IPR004570">
    <property type="entry name" value="Phosphatidylglycerol_P_synth"/>
</dbReference>
<keyword evidence="12" id="KW-0443">Lipid metabolism</keyword>
<reference evidence="20" key="1">
    <citation type="journal article" date="2014" name="Int. J. Syst. Evol. Microbiol.">
        <title>Complete genome sequence of Corynebacterium casei LMG S-19264T (=DSM 44701T), isolated from a smear-ripened cheese.</title>
        <authorList>
            <consortium name="US DOE Joint Genome Institute (JGI-PGF)"/>
            <person name="Walter F."/>
            <person name="Albersmeier A."/>
            <person name="Kalinowski J."/>
            <person name="Ruckert C."/>
        </authorList>
    </citation>
    <scope>NUCLEOTIDE SEQUENCE</scope>
    <source>
        <strain evidence="20">CGMCC 1.12360</strain>
    </source>
</reference>
<dbReference type="UniPathway" id="UPA00084">
    <property type="reaction ID" value="UER00503"/>
</dbReference>
<evidence type="ECO:0000256" key="4">
    <source>
        <dbReference type="ARBA" id="ARBA00005189"/>
    </source>
</evidence>
<proteinExistence type="inferred from homology"/>
<comment type="subcellular location">
    <subcellularLocation>
        <location evidence="2">Membrane</location>
        <topology evidence="2">Multi-pass membrane protein</topology>
    </subcellularLocation>
</comment>
<keyword evidence="21" id="KW-1185">Reference proteome</keyword>
<keyword evidence="13 19" id="KW-0472">Membrane</keyword>
<evidence type="ECO:0000313" key="20">
    <source>
        <dbReference type="EMBL" id="GGH70507.1"/>
    </source>
</evidence>
<dbReference type="Proteomes" id="UP000602050">
    <property type="component" value="Unassembled WGS sequence"/>
</dbReference>
<dbReference type="PANTHER" id="PTHR14269">
    <property type="entry name" value="CDP-DIACYLGLYCEROL--GLYCEROL-3-PHOSPHATE 3-PHOSPHATIDYLTRANSFERASE-RELATED"/>
    <property type="match status" value="1"/>
</dbReference>
<evidence type="ECO:0000256" key="2">
    <source>
        <dbReference type="ARBA" id="ARBA00004141"/>
    </source>
</evidence>
<keyword evidence="8" id="KW-0444">Lipid biosynthesis</keyword>
<evidence type="ECO:0000313" key="21">
    <source>
        <dbReference type="Proteomes" id="UP000602050"/>
    </source>
</evidence>
<comment type="caution">
    <text evidence="20">The sequence shown here is derived from an EMBL/GenBank/DDBJ whole genome shotgun (WGS) entry which is preliminary data.</text>
</comment>
<dbReference type="PIRSF" id="PIRSF000847">
    <property type="entry name" value="Phos_ph_gly_syn"/>
    <property type="match status" value="1"/>
</dbReference>
<evidence type="ECO:0000256" key="8">
    <source>
        <dbReference type="ARBA" id="ARBA00022516"/>
    </source>
</evidence>
<feature type="transmembrane region" description="Helical" evidence="19">
    <location>
        <begin position="127"/>
        <end position="147"/>
    </location>
</feature>
<evidence type="ECO:0000256" key="15">
    <source>
        <dbReference type="ARBA" id="ARBA00023264"/>
    </source>
</evidence>
<dbReference type="Pfam" id="PF01066">
    <property type="entry name" value="CDP-OH_P_transf"/>
    <property type="match status" value="1"/>
</dbReference>
<dbReference type="EMBL" id="BMEV01000006">
    <property type="protein sequence ID" value="GGH70507.1"/>
    <property type="molecule type" value="Genomic_DNA"/>
</dbReference>
<dbReference type="InterPro" id="IPR050324">
    <property type="entry name" value="CDP-alcohol_PTase-I"/>
</dbReference>
<keyword evidence="10 19" id="KW-0812">Transmembrane</keyword>
<keyword evidence="11 19" id="KW-1133">Transmembrane helix</keyword>
<dbReference type="PANTHER" id="PTHR14269:SF62">
    <property type="entry name" value="CDP-DIACYLGLYCEROL--GLYCEROL-3-PHOSPHATE 3-PHOSPHATIDYLTRANSFERASE 1, CHLOROPLASTIC"/>
    <property type="match status" value="1"/>
</dbReference>
<dbReference type="EC" id="2.7.8.5" evidence="6"/>
<evidence type="ECO:0000256" key="7">
    <source>
        <dbReference type="ARBA" id="ARBA00014944"/>
    </source>
</evidence>
<evidence type="ECO:0000256" key="13">
    <source>
        <dbReference type="ARBA" id="ARBA00023136"/>
    </source>
</evidence>
<evidence type="ECO:0000256" key="11">
    <source>
        <dbReference type="ARBA" id="ARBA00022989"/>
    </source>
</evidence>
<accession>A0A8J3EIG2</accession>
<evidence type="ECO:0000256" key="17">
    <source>
        <dbReference type="ARBA" id="ARBA00048586"/>
    </source>
</evidence>
<dbReference type="GO" id="GO:0008444">
    <property type="term" value="F:CDP-diacylglycerol-glycerol-3-phosphate 3-phosphatidyltransferase activity"/>
    <property type="evidence" value="ECO:0007669"/>
    <property type="project" value="UniProtKB-EC"/>
</dbReference>
<reference evidence="20" key="2">
    <citation type="submission" date="2020-09" db="EMBL/GenBank/DDBJ databases">
        <authorList>
            <person name="Sun Q."/>
            <person name="Zhou Y."/>
        </authorList>
    </citation>
    <scope>NUCLEOTIDE SEQUENCE</scope>
    <source>
        <strain evidence="20">CGMCC 1.12360</strain>
    </source>
</reference>
<evidence type="ECO:0000256" key="9">
    <source>
        <dbReference type="ARBA" id="ARBA00022679"/>
    </source>
</evidence>
<comment type="pathway">
    <text evidence="3">Phospholipid metabolism; phosphatidylglycerol biosynthesis; phosphatidylglycerol from CDP-diacylglycerol: step 1/2.</text>
</comment>
<dbReference type="InterPro" id="IPR043130">
    <property type="entry name" value="CDP-OH_PTrfase_TM_dom"/>
</dbReference>
<organism evidence="20 21">
    <name type="scientific">Compostibacillus humi</name>
    <dbReference type="NCBI Taxonomy" id="1245525"/>
    <lineage>
        <taxon>Bacteria</taxon>
        <taxon>Bacillati</taxon>
        <taxon>Bacillota</taxon>
        <taxon>Bacilli</taxon>
        <taxon>Bacillales</taxon>
        <taxon>Bacillaceae</taxon>
        <taxon>Compostibacillus</taxon>
    </lineage>
</organism>
<dbReference type="GO" id="GO:0016020">
    <property type="term" value="C:membrane"/>
    <property type="evidence" value="ECO:0007669"/>
    <property type="project" value="UniProtKB-SubCell"/>
</dbReference>
<evidence type="ECO:0000256" key="12">
    <source>
        <dbReference type="ARBA" id="ARBA00023098"/>
    </source>
</evidence>
<evidence type="ECO:0000256" key="10">
    <source>
        <dbReference type="ARBA" id="ARBA00022692"/>
    </source>
</evidence>
<comment type="pathway">
    <text evidence="4">Lipid metabolism.</text>
</comment>
<keyword evidence="9 18" id="KW-0808">Transferase</keyword>
<keyword evidence="15" id="KW-1208">Phospholipid metabolism</keyword>
<dbReference type="RefSeq" id="WP_229733525.1">
    <property type="nucleotide sequence ID" value="NZ_BMEV01000006.1"/>
</dbReference>
<evidence type="ECO:0000256" key="19">
    <source>
        <dbReference type="SAM" id="Phobius"/>
    </source>
</evidence>
<name>A0A8J3EIG2_9BACI</name>
<comment type="catalytic activity">
    <reaction evidence="17">
        <text>a CDP-1,2-diacyl-sn-glycerol + sn-glycerol 3-phosphate = a 1,2-diacyl-sn-glycero-3-phospho-(1'-sn-glycero-3'-phosphate) + CMP + H(+)</text>
        <dbReference type="Rhea" id="RHEA:12593"/>
        <dbReference type="ChEBI" id="CHEBI:15378"/>
        <dbReference type="ChEBI" id="CHEBI:57597"/>
        <dbReference type="ChEBI" id="CHEBI:58332"/>
        <dbReference type="ChEBI" id="CHEBI:60110"/>
        <dbReference type="ChEBI" id="CHEBI:60377"/>
        <dbReference type="EC" id="2.7.8.5"/>
    </reaction>
</comment>
<dbReference type="PROSITE" id="PS00379">
    <property type="entry name" value="CDP_ALCOHOL_P_TRANSF"/>
    <property type="match status" value="1"/>
</dbReference>
<evidence type="ECO:0000256" key="14">
    <source>
        <dbReference type="ARBA" id="ARBA00023209"/>
    </source>
</evidence>
<evidence type="ECO:0000256" key="6">
    <source>
        <dbReference type="ARBA" id="ARBA00013170"/>
    </source>
</evidence>
<dbReference type="InterPro" id="IPR048254">
    <property type="entry name" value="CDP_ALCOHOL_P_TRANSF_CS"/>
</dbReference>
<evidence type="ECO:0000256" key="5">
    <source>
        <dbReference type="ARBA" id="ARBA00010441"/>
    </source>
</evidence>
<evidence type="ECO:0000256" key="1">
    <source>
        <dbReference type="ARBA" id="ARBA00003973"/>
    </source>
</evidence>
<comment type="function">
    <text evidence="1">This protein catalyzes the committed step to the synthesis of the acidic phospholipids.</text>
</comment>
<dbReference type="GO" id="GO:0006655">
    <property type="term" value="P:phosphatidylglycerol biosynthetic process"/>
    <property type="evidence" value="ECO:0007669"/>
    <property type="project" value="UniProtKB-UniPathway"/>
</dbReference>
<dbReference type="InterPro" id="IPR000462">
    <property type="entry name" value="CDP-OH_P_trans"/>
</dbReference>
<dbReference type="AlphaFoldDB" id="A0A8J3EIG2"/>
<comment type="similarity">
    <text evidence="5 18">Belongs to the CDP-alcohol phosphatidyltransferase class-I family.</text>
</comment>
<gene>
    <name evidence="20" type="primary">pgsA</name>
    <name evidence="20" type="ORF">GCM10010978_05500</name>
</gene>
<keyword evidence="14" id="KW-0594">Phospholipid biosynthesis</keyword>
<feature type="transmembrane region" description="Helical" evidence="19">
    <location>
        <begin position="95"/>
        <end position="115"/>
    </location>
</feature>
<feature type="transmembrane region" description="Helical" evidence="19">
    <location>
        <begin position="12"/>
        <end position="31"/>
    </location>
</feature>
<evidence type="ECO:0000256" key="18">
    <source>
        <dbReference type="RuleBase" id="RU003750"/>
    </source>
</evidence>
<feature type="transmembrane region" description="Helical" evidence="19">
    <location>
        <begin position="153"/>
        <end position="173"/>
    </location>
</feature>
<protein>
    <recommendedName>
        <fullName evidence="7">CDP-diacylglycerol--glycerol-3-phosphate 3-phosphatidyltransferase</fullName>
        <ecNumber evidence="6">2.7.8.5</ecNumber>
    </recommendedName>
    <alternativeName>
        <fullName evidence="16">Phosphatidylglycerophosphate synthase</fullName>
    </alternativeName>
</protein>
<evidence type="ECO:0000256" key="3">
    <source>
        <dbReference type="ARBA" id="ARBA00005042"/>
    </source>
</evidence>